<comment type="similarity">
    <text evidence="2">Belongs to the bacterial ribosomal protein bL32 family.</text>
</comment>
<sequence>MASLALFQSRNALRVPFFSLPAVIPSFASVFEEFFPRILLAVPKKKVSHSRKAMRAANKGLKDKHNIVNCPGCGSPKLAHHLCPNCYSFLSRLWKSNKNNDMNVS</sequence>
<evidence type="ECO:0000256" key="5">
    <source>
        <dbReference type="ARBA" id="ARBA00023128"/>
    </source>
</evidence>
<evidence type="ECO:0000256" key="1">
    <source>
        <dbReference type="ARBA" id="ARBA00004173"/>
    </source>
</evidence>
<evidence type="ECO:0000256" key="3">
    <source>
        <dbReference type="ARBA" id="ARBA00022946"/>
    </source>
</evidence>
<dbReference type="EMBL" id="JBANRG010000009">
    <property type="protein sequence ID" value="KAK7463612.1"/>
    <property type="molecule type" value="Genomic_DNA"/>
</dbReference>
<evidence type="ECO:0000256" key="7">
    <source>
        <dbReference type="ARBA" id="ARBA00039935"/>
    </source>
</evidence>
<keyword evidence="6" id="KW-0687">Ribonucleoprotein</keyword>
<evidence type="ECO:0000256" key="6">
    <source>
        <dbReference type="ARBA" id="ARBA00023274"/>
    </source>
</evidence>
<dbReference type="SUPFAM" id="SSF57829">
    <property type="entry name" value="Zn-binding ribosomal proteins"/>
    <property type="match status" value="1"/>
</dbReference>
<keyword evidence="5" id="KW-0496">Mitochondrion</keyword>
<keyword evidence="10" id="KW-1185">Reference proteome</keyword>
<dbReference type="InterPro" id="IPR011332">
    <property type="entry name" value="Ribosomal_zn-bd"/>
</dbReference>
<dbReference type="EMBL" id="JBANRG010000006">
    <property type="protein sequence ID" value="KAK7465582.1"/>
    <property type="molecule type" value="Genomic_DNA"/>
</dbReference>
<dbReference type="PANTHER" id="PTHR21026:SF2">
    <property type="entry name" value="LARGE RIBOSOMAL SUBUNIT PROTEIN BL32M"/>
    <property type="match status" value="1"/>
</dbReference>
<keyword evidence="4" id="KW-0689">Ribosomal protein</keyword>
<evidence type="ECO:0000256" key="2">
    <source>
        <dbReference type="ARBA" id="ARBA00008560"/>
    </source>
</evidence>
<reference evidence="8 10" key="1">
    <citation type="submission" date="2024-01" db="EMBL/GenBank/DDBJ databases">
        <title>A draft genome for the cacao thread blight pathogen Marasmiellus scandens.</title>
        <authorList>
            <person name="Baruah I.K."/>
            <person name="Leung J."/>
            <person name="Bukari Y."/>
            <person name="Amoako-Attah I."/>
            <person name="Meinhardt L.W."/>
            <person name="Bailey B.A."/>
            <person name="Cohen S.P."/>
        </authorList>
    </citation>
    <scope>NUCLEOTIDE SEQUENCE [LARGE SCALE GENOMIC DNA]</scope>
    <source>
        <strain evidence="8 10">GH-19</strain>
    </source>
</reference>
<evidence type="ECO:0000313" key="9">
    <source>
        <dbReference type="EMBL" id="KAK7465582.1"/>
    </source>
</evidence>
<gene>
    <name evidence="9" type="ORF">VKT23_005553</name>
    <name evidence="8" type="ORF">VKT23_006955</name>
</gene>
<dbReference type="InterPro" id="IPR051991">
    <property type="entry name" value="Mitoribosomal_protein_bL32"/>
</dbReference>
<dbReference type="Proteomes" id="UP001498398">
    <property type="component" value="Unassembled WGS sequence"/>
</dbReference>
<protein>
    <recommendedName>
        <fullName evidence="7">Large ribosomal subunit protein bL32m</fullName>
    </recommendedName>
</protein>
<evidence type="ECO:0000313" key="10">
    <source>
        <dbReference type="Proteomes" id="UP001498398"/>
    </source>
</evidence>
<proteinExistence type="inferred from homology"/>
<comment type="caution">
    <text evidence="8">The sequence shown here is derived from an EMBL/GenBank/DDBJ whole genome shotgun (WGS) entry which is preliminary data.</text>
</comment>
<dbReference type="Pfam" id="PF01783">
    <property type="entry name" value="Ribosomal_L32p"/>
    <property type="match status" value="1"/>
</dbReference>
<dbReference type="HAMAP" id="MF_00340">
    <property type="entry name" value="Ribosomal_bL32"/>
    <property type="match status" value="1"/>
</dbReference>
<dbReference type="NCBIfam" id="TIGR01031">
    <property type="entry name" value="rpmF_bact"/>
    <property type="match status" value="1"/>
</dbReference>
<keyword evidence="3" id="KW-0809">Transit peptide</keyword>
<dbReference type="PANTHER" id="PTHR21026">
    <property type="entry name" value="39S RIBOSOMAL PROTEIN L32, MITOCHONDRIAL"/>
    <property type="match status" value="1"/>
</dbReference>
<name>A0ABR1JLC0_9AGAR</name>
<accession>A0ABR1JLC0</accession>
<evidence type="ECO:0000313" key="8">
    <source>
        <dbReference type="EMBL" id="KAK7463612.1"/>
    </source>
</evidence>
<comment type="subcellular location">
    <subcellularLocation>
        <location evidence="1">Mitochondrion</location>
    </subcellularLocation>
</comment>
<dbReference type="InterPro" id="IPR002677">
    <property type="entry name" value="Ribosomal_bL32"/>
</dbReference>
<evidence type="ECO:0000256" key="4">
    <source>
        <dbReference type="ARBA" id="ARBA00022980"/>
    </source>
</evidence>
<organism evidence="8 10">
    <name type="scientific">Marasmiellus scandens</name>
    <dbReference type="NCBI Taxonomy" id="2682957"/>
    <lineage>
        <taxon>Eukaryota</taxon>
        <taxon>Fungi</taxon>
        <taxon>Dikarya</taxon>
        <taxon>Basidiomycota</taxon>
        <taxon>Agaricomycotina</taxon>
        <taxon>Agaricomycetes</taxon>
        <taxon>Agaricomycetidae</taxon>
        <taxon>Agaricales</taxon>
        <taxon>Marasmiineae</taxon>
        <taxon>Omphalotaceae</taxon>
        <taxon>Marasmiellus</taxon>
    </lineage>
</organism>